<sequence>MEASFYATKSEGFHMQKLALATSVAVLLAGGAAFAADEKPLPPPDAKKLSEIIAKVEQRDGFRYVKEVDWDSGAYTVTYYTADKAKVEITYDPVTAEPK</sequence>
<protein>
    <submittedName>
        <fullName evidence="3">PepSY domain-containing protein</fullName>
    </submittedName>
</protein>
<dbReference type="InterPro" id="IPR025711">
    <property type="entry name" value="PepSY"/>
</dbReference>
<dbReference type="Proteomes" id="UP001548832">
    <property type="component" value="Unassembled WGS sequence"/>
</dbReference>
<comment type="caution">
    <text evidence="3">The sequence shown here is derived from an EMBL/GenBank/DDBJ whole genome shotgun (WGS) entry which is preliminary data.</text>
</comment>
<evidence type="ECO:0000313" key="3">
    <source>
        <dbReference type="EMBL" id="MET2826797.1"/>
    </source>
</evidence>
<reference evidence="3 4" key="1">
    <citation type="submission" date="2024-06" db="EMBL/GenBank/DDBJ databases">
        <authorList>
            <person name="Kim D.-U."/>
        </authorList>
    </citation>
    <scope>NUCLEOTIDE SEQUENCE [LARGE SCALE GENOMIC DNA]</scope>
    <source>
        <strain evidence="3 4">KACC15460</strain>
    </source>
</reference>
<evidence type="ECO:0000256" key="1">
    <source>
        <dbReference type="SAM" id="SignalP"/>
    </source>
</evidence>
<feature type="domain" description="PepSY" evidence="2">
    <location>
        <begin position="21"/>
        <end position="97"/>
    </location>
</feature>
<accession>A0ABV2D9U0</accession>
<dbReference type="RefSeq" id="WP_354458887.1">
    <property type="nucleotide sequence ID" value="NZ_JBEWSZ010000001.1"/>
</dbReference>
<keyword evidence="1" id="KW-0732">Signal</keyword>
<proteinExistence type="predicted"/>
<name>A0ABV2D9U0_9HYPH</name>
<feature type="chain" id="PRO_5046632280" evidence="1">
    <location>
        <begin position="36"/>
        <end position="99"/>
    </location>
</feature>
<feature type="signal peptide" evidence="1">
    <location>
        <begin position="1"/>
        <end position="35"/>
    </location>
</feature>
<dbReference type="Pfam" id="PF13670">
    <property type="entry name" value="PepSY_2"/>
    <property type="match status" value="1"/>
</dbReference>
<dbReference type="EMBL" id="JBEWSZ010000001">
    <property type="protein sequence ID" value="MET2826797.1"/>
    <property type="molecule type" value="Genomic_DNA"/>
</dbReference>
<evidence type="ECO:0000313" key="4">
    <source>
        <dbReference type="Proteomes" id="UP001548832"/>
    </source>
</evidence>
<evidence type="ECO:0000259" key="2">
    <source>
        <dbReference type="Pfam" id="PF13670"/>
    </source>
</evidence>
<organism evidence="3 4">
    <name type="scientific">Mesorhizobium shangrilense</name>
    <dbReference type="NCBI Taxonomy" id="460060"/>
    <lineage>
        <taxon>Bacteria</taxon>
        <taxon>Pseudomonadati</taxon>
        <taxon>Pseudomonadota</taxon>
        <taxon>Alphaproteobacteria</taxon>
        <taxon>Hyphomicrobiales</taxon>
        <taxon>Phyllobacteriaceae</taxon>
        <taxon>Mesorhizobium</taxon>
    </lineage>
</organism>
<keyword evidence="4" id="KW-1185">Reference proteome</keyword>
<gene>
    <name evidence="3" type="ORF">ABVQ20_07390</name>
</gene>